<dbReference type="AlphaFoldDB" id="A0A4P7C1M3"/>
<dbReference type="KEGG" id="nwr:E3U44_09890"/>
<dbReference type="RefSeq" id="WP_134357973.1">
    <property type="nucleotide sequence ID" value="NZ_CP038033.1"/>
</dbReference>
<evidence type="ECO:0000313" key="1">
    <source>
        <dbReference type="EMBL" id="QBQ54782.1"/>
    </source>
</evidence>
<dbReference type="Proteomes" id="UP000294325">
    <property type="component" value="Chromosome"/>
</dbReference>
<evidence type="ECO:0000313" key="2">
    <source>
        <dbReference type="Proteomes" id="UP000294325"/>
    </source>
</evidence>
<reference evidence="1 2" key="1">
    <citation type="submission" date="2019-03" db="EMBL/GenBank/DDBJ databases">
        <title>The genome sequence of Nitrosococcus wardiae strain D1FHST reveals the archetypal metabolic capacity of ammonia-oxidizing Gammaproteobacteria.</title>
        <authorList>
            <person name="Wang L."/>
            <person name="Lim C.K."/>
            <person name="Hanson T.E."/>
            <person name="Dang H."/>
            <person name="Klotz M.G."/>
        </authorList>
    </citation>
    <scope>NUCLEOTIDE SEQUENCE [LARGE SCALE GENOMIC DNA]</scope>
    <source>
        <strain evidence="1 2">D1FHS</strain>
    </source>
</reference>
<accession>A0A4P7C1M3</accession>
<proteinExistence type="predicted"/>
<gene>
    <name evidence="1" type="ORF">E3U44_09890</name>
</gene>
<sequence length="106" mass="11944">MKVTAWNNGQYSATGAGYGVKLSIQDRDREFDRGWKAVTLELENGKSIRVKVAKKSFWSEACRELIHAEIGLWMLAQGLAPWPKGHPPKLQLISTGEAKFKLCRRS</sequence>
<dbReference type="EMBL" id="CP038033">
    <property type="protein sequence ID" value="QBQ54782.1"/>
    <property type="molecule type" value="Genomic_DNA"/>
</dbReference>
<dbReference type="OrthoDB" id="7064642at2"/>
<organism evidence="1 2">
    <name type="scientific">Nitrosococcus wardiae</name>
    <dbReference type="NCBI Taxonomy" id="1814290"/>
    <lineage>
        <taxon>Bacteria</taxon>
        <taxon>Pseudomonadati</taxon>
        <taxon>Pseudomonadota</taxon>
        <taxon>Gammaproteobacteria</taxon>
        <taxon>Chromatiales</taxon>
        <taxon>Chromatiaceae</taxon>
        <taxon>Nitrosococcus</taxon>
    </lineage>
</organism>
<keyword evidence="2" id="KW-1185">Reference proteome</keyword>
<protein>
    <submittedName>
        <fullName evidence="1">Uncharacterized protein</fullName>
    </submittedName>
</protein>
<name>A0A4P7C1M3_9GAMM</name>